<dbReference type="PANTHER" id="PTHR48086:SF8">
    <property type="entry name" value="MONOCARBOXYLIC ACID PERMEASE"/>
    <property type="match status" value="1"/>
</dbReference>
<feature type="transmembrane region" description="Helical" evidence="8">
    <location>
        <begin position="414"/>
        <end position="435"/>
    </location>
</feature>
<dbReference type="InterPro" id="IPR038377">
    <property type="entry name" value="Na/Glc_symporter_sf"/>
</dbReference>
<evidence type="ECO:0000256" key="6">
    <source>
        <dbReference type="ARBA" id="ARBA00023136"/>
    </source>
</evidence>
<reference evidence="9 10" key="1">
    <citation type="submission" date="2016-11" db="EMBL/GenBank/DDBJ databases">
        <authorList>
            <person name="Jaros S."/>
            <person name="Januszkiewicz K."/>
            <person name="Wedrychowicz H."/>
        </authorList>
    </citation>
    <scope>NUCLEOTIDE SEQUENCE [LARGE SCALE GENOMIC DNA]</scope>
    <source>
        <strain evidence="9 10">OK807</strain>
    </source>
</reference>
<organism evidence="9 10">
    <name type="scientific">Streptomyces atratus</name>
    <dbReference type="NCBI Taxonomy" id="1893"/>
    <lineage>
        <taxon>Bacteria</taxon>
        <taxon>Bacillati</taxon>
        <taxon>Actinomycetota</taxon>
        <taxon>Actinomycetes</taxon>
        <taxon>Kitasatosporales</taxon>
        <taxon>Streptomycetaceae</taxon>
        <taxon>Streptomyces</taxon>
    </lineage>
</organism>
<evidence type="ECO:0000256" key="8">
    <source>
        <dbReference type="SAM" id="Phobius"/>
    </source>
</evidence>
<name>A0A1K2F8H1_STRAR</name>
<dbReference type="PANTHER" id="PTHR48086">
    <property type="entry name" value="SODIUM/PROLINE SYMPORTER-RELATED"/>
    <property type="match status" value="1"/>
</dbReference>
<dbReference type="RefSeq" id="WP_072489120.1">
    <property type="nucleotide sequence ID" value="NZ_CP109381.1"/>
</dbReference>
<dbReference type="PROSITE" id="PS50283">
    <property type="entry name" value="NA_SOLUT_SYMP_3"/>
    <property type="match status" value="1"/>
</dbReference>
<dbReference type="OrthoDB" id="3636885at2"/>
<sequence length="490" mass="50678">MSATLTVSVVGMLVIAALGVLGRRKPAASLEEWTVGGRRFGAVTTWFLQAGEVYTTFTFLGLAGLAYASGVGVAYALPYLPLAYVGLYVIAPLVWRLGRDRGYLTQGDFFADRYGSQALGTLTAVLGVLFLLPYLQLQITGLGLVVELATGNSGSGTASMIAASVLITAFVLWSGIGGVARAAYLKDALMVLVLVVLAVAIPVHFAGGIGDVSRQLADTHAAKLSIHDGPFDRTWFFTSMVTSLLSVMFMTMPQSWPAVLSAKDEKALRHNSIWIPFYSASQAIPMLVGFTGILVAGAASGGPNGVLLHLTNGALPGWVVGVVVTAAAACAMVPSAGIVLGMSSMVARNVVRTRTERSGLLVNHATVIGAVALALVLGIKRPDALANLLLLTYAGLAQLAPGLLYALKGHRPLARAWSVAAGIIAGEAVVIWLTFGNDGHAVDVGHVNVGLIGIGVNLAVGILVEVVFRLAGSARPEAPATMCPVKGTAA</sequence>
<dbReference type="GO" id="GO:0005886">
    <property type="term" value="C:plasma membrane"/>
    <property type="evidence" value="ECO:0007669"/>
    <property type="project" value="TreeGrafter"/>
</dbReference>
<evidence type="ECO:0000256" key="3">
    <source>
        <dbReference type="ARBA" id="ARBA00022448"/>
    </source>
</evidence>
<keyword evidence="5 8" id="KW-1133">Transmembrane helix</keyword>
<proteinExistence type="inferred from homology"/>
<feature type="transmembrane region" description="Helical" evidence="8">
    <location>
        <begin position="118"/>
        <end position="137"/>
    </location>
</feature>
<dbReference type="STRING" id="1893.SAMN02787144_103546"/>
<feature type="transmembrane region" description="Helical" evidence="8">
    <location>
        <begin position="79"/>
        <end position="97"/>
    </location>
</feature>
<comment type="subcellular location">
    <subcellularLocation>
        <location evidence="1">Membrane</location>
        <topology evidence="1">Multi-pass membrane protein</topology>
    </subcellularLocation>
</comment>
<evidence type="ECO:0000256" key="1">
    <source>
        <dbReference type="ARBA" id="ARBA00004141"/>
    </source>
</evidence>
<feature type="transmembrane region" description="Helical" evidence="8">
    <location>
        <begin position="6"/>
        <end position="22"/>
    </location>
</feature>
<dbReference type="InterPro" id="IPR050277">
    <property type="entry name" value="Sodium:Solute_Symporter"/>
</dbReference>
<evidence type="ECO:0000313" key="10">
    <source>
        <dbReference type="Proteomes" id="UP000181909"/>
    </source>
</evidence>
<gene>
    <name evidence="9" type="ORF">SAMN02787144_103546</name>
</gene>
<feature type="transmembrane region" description="Helical" evidence="8">
    <location>
        <begin position="273"/>
        <end position="298"/>
    </location>
</feature>
<evidence type="ECO:0000313" key="9">
    <source>
        <dbReference type="EMBL" id="SFY43333.1"/>
    </source>
</evidence>
<feature type="transmembrane region" description="Helical" evidence="8">
    <location>
        <begin position="188"/>
        <end position="207"/>
    </location>
</feature>
<protein>
    <submittedName>
        <fullName evidence="9">Solute:Na+ symporter, SSS family</fullName>
    </submittedName>
</protein>
<dbReference type="AlphaFoldDB" id="A0A1K2F8H1"/>
<accession>A0A1K2F8H1</accession>
<feature type="transmembrane region" description="Helical" evidence="8">
    <location>
        <begin position="385"/>
        <end position="407"/>
    </location>
</feature>
<feature type="transmembrane region" description="Helical" evidence="8">
    <location>
        <begin position="157"/>
        <end position="176"/>
    </location>
</feature>
<comment type="similarity">
    <text evidence="2 7">Belongs to the sodium:solute symporter (SSF) (TC 2.A.21) family.</text>
</comment>
<feature type="transmembrane region" description="Helical" evidence="8">
    <location>
        <begin position="447"/>
        <end position="468"/>
    </location>
</feature>
<dbReference type="GO" id="GO:0022857">
    <property type="term" value="F:transmembrane transporter activity"/>
    <property type="evidence" value="ECO:0007669"/>
    <property type="project" value="InterPro"/>
</dbReference>
<feature type="transmembrane region" description="Helical" evidence="8">
    <location>
        <begin position="234"/>
        <end position="252"/>
    </location>
</feature>
<keyword evidence="4 8" id="KW-0812">Transmembrane</keyword>
<feature type="transmembrane region" description="Helical" evidence="8">
    <location>
        <begin position="43"/>
        <end position="67"/>
    </location>
</feature>
<dbReference type="EMBL" id="FPJO01000035">
    <property type="protein sequence ID" value="SFY43333.1"/>
    <property type="molecule type" value="Genomic_DNA"/>
</dbReference>
<evidence type="ECO:0000256" key="2">
    <source>
        <dbReference type="ARBA" id="ARBA00006434"/>
    </source>
</evidence>
<keyword evidence="6 8" id="KW-0472">Membrane</keyword>
<evidence type="ECO:0000256" key="7">
    <source>
        <dbReference type="RuleBase" id="RU362091"/>
    </source>
</evidence>
<dbReference type="Pfam" id="PF00474">
    <property type="entry name" value="SSF"/>
    <property type="match status" value="1"/>
</dbReference>
<keyword evidence="3" id="KW-0813">Transport</keyword>
<dbReference type="Gene3D" id="1.20.1730.10">
    <property type="entry name" value="Sodium/glucose cotransporter"/>
    <property type="match status" value="1"/>
</dbReference>
<dbReference type="Proteomes" id="UP000181909">
    <property type="component" value="Unassembled WGS sequence"/>
</dbReference>
<evidence type="ECO:0000256" key="5">
    <source>
        <dbReference type="ARBA" id="ARBA00022989"/>
    </source>
</evidence>
<feature type="transmembrane region" description="Helical" evidence="8">
    <location>
        <begin position="318"/>
        <end position="340"/>
    </location>
</feature>
<evidence type="ECO:0000256" key="4">
    <source>
        <dbReference type="ARBA" id="ARBA00022692"/>
    </source>
</evidence>
<feature type="transmembrane region" description="Helical" evidence="8">
    <location>
        <begin position="360"/>
        <end position="379"/>
    </location>
</feature>
<dbReference type="InterPro" id="IPR001734">
    <property type="entry name" value="Na/solute_symporter"/>
</dbReference>